<keyword evidence="10" id="KW-1185">Reference proteome</keyword>
<keyword evidence="2 8" id="KW-0813">Transport</keyword>
<dbReference type="InterPro" id="IPR038379">
    <property type="entry name" value="SecE_sf"/>
</dbReference>
<comment type="function">
    <text evidence="8">Essential subunit of the Sec protein translocation channel SecYEG. Clamps together the 2 halves of SecY. May contact the channel plug during translocation.</text>
</comment>
<dbReference type="Gene3D" id="1.20.5.1030">
    <property type="entry name" value="Preprotein translocase secy subunit"/>
    <property type="match status" value="1"/>
</dbReference>
<feature type="transmembrane region" description="Helical" evidence="8">
    <location>
        <begin position="30"/>
        <end position="48"/>
    </location>
</feature>
<organism evidence="9 10">
    <name type="scientific">Paradesertivirga mongoliensis</name>
    <dbReference type="NCBI Taxonomy" id="2100740"/>
    <lineage>
        <taxon>Bacteria</taxon>
        <taxon>Pseudomonadati</taxon>
        <taxon>Bacteroidota</taxon>
        <taxon>Sphingobacteriia</taxon>
        <taxon>Sphingobacteriales</taxon>
        <taxon>Sphingobacteriaceae</taxon>
        <taxon>Paradesertivirga</taxon>
    </lineage>
</organism>
<gene>
    <name evidence="8 9" type="primary">secE</name>
    <name evidence="9" type="ORF">ACFSJU_09140</name>
</gene>
<dbReference type="NCBIfam" id="TIGR00964">
    <property type="entry name" value="secE_bact"/>
    <property type="match status" value="1"/>
</dbReference>
<name>A0ABW4ZKE2_9SPHI</name>
<dbReference type="Proteomes" id="UP001597387">
    <property type="component" value="Unassembled WGS sequence"/>
</dbReference>
<protein>
    <recommendedName>
        <fullName evidence="8">Protein translocase subunit SecE</fullName>
    </recommendedName>
</protein>
<evidence type="ECO:0000256" key="3">
    <source>
        <dbReference type="ARBA" id="ARBA00022692"/>
    </source>
</evidence>
<keyword evidence="7 8" id="KW-0472">Membrane</keyword>
<dbReference type="Pfam" id="PF00584">
    <property type="entry name" value="SecE"/>
    <property type="match status" value="1"/>
</dbReference>
<sequence length="66" mass="7457">MAKVVEFLKESYDEMTTKVSWPTWSELQNSAVIVLVASLIIAVMIFAMDNGIRTIIESYYHSVTNA</sequence>
<evidence type="ECO:0000256" key="4">
    <source>
        <dbReference type="ARBA" id="ARBA00022927"/>
    </source>
</evidence>
<comment type="subcellular location">
    <subcellularLocation>
        <location evidence="8">Cell membrane</location>
        <topology evidence="8">Single-pass membrane protein</topology>
    </subcellularLocation>
    <subcellularLocation>
        <location evidence="1">Membrane</location>
    </subcellularLocation>
</comment>
<reference evidence="10" key="1">
    <citation type="journal article" date="2019" name="Int. J. Syst. Evol. Microbiol.">
        <title>The Global Catalogue of Microorganisms (GCM) 10K type strain sequencing project: providing services to taxonomists for standard genome sequencing and annotation.</title>
        <authorList>
            <consortium name="The Broad Institute Genomics Platform"/>
            <consortium name="The Broad Institute Genome Sequencing Center for Infectious Disease"/>
            <person name="Wu L."/>
            <person name="Ma J."/>
        </authorList>
    </citation>
    <scope>NUCLEOTIDE SEQUENCE [LARGE SCALE GENOMIC DNA]</scope>
    <source>
        <strain evidence="10">KCTC 42217</strain>
    </source>
</reference>
<dbReference type="RefSeq" id="WP_255903385.1">
    <property type="nucleotide sequence ID" value="NZ_JAFMZO010000003.1"/>
</dbReference>
<evidence type="ECO:0000256" key="6">
    <source>
        <dbReference type="ARBA" id="ARBA00023010"/>
    </source>
</evidence>
<dbReference type="EMBL" id="JBHUHZ010000001">
    <property type="protein sequence ID" value="MFD2162553.1"/>
    <property type="molecule type" value="Genomic_DNA"/>
</dbReference>
<dbReference type="HAMAP" id="MF_00422">
    <property type="entry name" value="SecE"/>
    <property type="match status" value="1"/>
</dbReference>
<evidence type="ECO:0000256" key="8">
    <source>
        <dbReference type="HAMAP-Rule" id="MF_00422"/>
    </source>
</evidence>
<evidence type="ECO:0000256" key="2">
    <source>
        <dbReference type="ARBA" id="ARBA00022448"/>
    </source>
</evidence>
<evidence type="ECO:0000256" key="7">
    <source>
        <dbReference type="ARBA" id="ARBA00023136"/>
    </source>
</evidence>
<keyword evidence="8" id="KW-1003">Cell membrane</keyword>
<dbReference type="InterPro" id="IPR005807">
    <property type="entry name" value="SecE_bac"/>
</dbReference>
<comment type="subunit">
    <text evidence="8">Component of the Sec protein translocase complex. Heterotrimer consisting of SecY, SecE and SecG subunits. The heterotrimers can form oligomers, although 1 heterotrimer is thought to be able to translocate proteins. Interacts with the ribosome. Interacts with SecDF, and other proteins may be involved. Interacts with SecA.</text>
</comment>
<keyword evidence="4 8" id="KW-0653">Protein transport</keyword>
<proteinExistence type="inferred from homology"/>
<evidence type="ECO:0000256" key="5">
    <source>
        <dbReference type="ARBA" id="ARBA00022989"/>
    </source>
</evidence>
<keyword evidence="3 8" id="KW-0812">Transmembrane</keyword>
<evidence type="ECO:0000313" key="9">
    <source>
        <dbReference type="EMBL" id="MFD2162553.1"/>
    </source>
</evidence>
<keyword evidence="6 8" id="KW-0811">Translocation</keyword>
<accession>A0ABW4ZKE2</accession>
<comment type="caution">
    <text evidence="9">The sequence shown here is derived from an EMBL/GenBank/DDBJ whole genome shotgun (WGS) entry which is preliminary data.</text>
</comment>
<comment type="similarity">
    <text evidence="8">Belongs to the SecE/SEC61-gamma family.</text>
</comment>
<evidence type="ECO:0000313" key="10">
    <source>
        <dbReference type="Proteomes" id="UP001597387"/>
    </source>
</evidence>
<evidence type="ECO:0000256" key="1">
    <source>
        <dbReference type="ARBA" id="ARBA00004370"/>
    </source>
</evidence>
<keyword evidence="5 8" id="KW-1133">Transmembrane helix</keyword>
<dbReference type="InterPro" id="IPR001901">
    <property type="entry name" value="Translocase_SecE/Sec61-g"/>
</dbReference>